<dbReference type="GeneID" id="64670936"/>
<dbReference type="Proteomes" id="UP001195769">
    <property type="component" value="Unassembled WGS sequence"/>
</dbReference>
<dbReference type="RefSeq" id="XP_041230727.1">
    <property type="nucleotide sequence ID" value="XM_041376638.1"/>
</dbReference>
<protein>
    <submittedName>
        <fullName evidence="1">Uncharacterized protein</fullName>
    </submittedName>
</protein>
<dbReference type="AlphaFoldDB" id="A0AAD4EFG0"/>
<keyword evidence="2" id="KW-1185">Reference proteome</keyword>
<sequence length="119" mass="13153">MADAVIQLTGPLVLGYQFNWGLYGVLATQLFIVMSDLAGKPHGVEIDCNVKSPYIIRSNPALVREIFGDEQETTKQSVLAAAKWRSMMGPDMGKGRLGGTERWHAGWALWVSRRHLAVV</sequence>
<accession>A0AAD4EFG0</accession>
<comment type="caution">
    <text evidence="1">The sequence shown here is derived from an EMBL/GenBank/DDBJ whole genome shotgun (WGS) entry which is preliminary data.</text>
</comment>
<evidence type="ECO:0000313" key="1">
    <source>
        <dbReference type="EMBL" id="KAG1905152.1"/>
    </source>
</evidence>
<name>A0AAD4EFG0_9AGAM</name>
<evidence type="ECO:0000313" key="2">
    <source>
        <dbReference type="Proteomes" id="UP001195769"/>
    </source>
</evidence>
<organism evidence="1 2">
    <name type="scientific">Suillus fuscotomentosus</name>
    <dbReference type="NCBI Taxonomy" id="1912939"/>
    <lineage>
        <taxon>Eukaryota</taxon>
        <taxon>Fungi</taxon>
        <taxon>Dikarya</taxon>
        <taxon>Basidiomycota</taxon>
        <taxon>Agaricomycotina</taxon>
        <taxon>Agaricomycetes</taxon>
        <taxon>Agaricomycetidae</taxon>
        <taxon>Boletales</taxon>
        <taxon>Suillineae</taxon>
        <taxon>Suillaceae</taxon>
        <taxon>Suillus</taxon>
    </lineage>
</organism>
<dbReference type="EMBL" id="JABBWK010000008">
    <property type="protein sequence ID" value="KAG1905152.1"/>
    <property type="molecule type" value="Genomic_DNA"/>
</dbReference>
<reference evidence="1" key="1">
    <citation type="journal article" date="2020" name="New Phytol.">
        <title>Comparative genomics reveals dynamic genome evolution in host specialist ectomycorrhizal fungi.</title>
        <authorList>
            <person name="Lofgren L.A."/>
            <person name="Nguyen N.H."/>
            <person name="Vilgalys R."/>
            <person name="Ruytinx J."/>
            <person name="Liao H.L."/>
            <person name="Branco S."/>
            <person name="Kuo A."/>
            <person name="LaButti K."/>
            <person name="Lipzen A."/>
            <person name="Andreopoulos W."/>
            <person name="Pangilinan J."/>
            <person name="Riley R."/>
            <person name="Hundley H."/>
            <person name="Na H."/>
            <person name="Barry K."/>
            <person name="Grigoriev I.V."/>
            <person name="Stajich J.E."/>
            <person name="Kennedy P.G."/>
        </authorList>
    </citation>
    <scope>NUCLEOTIDE SEQUENCE</scope>
    <source>
        <strain evidence="1">FC203</strain>
    </source>
</reference>
<proteinExistence type="predicted"/>
<gene>
    <name evidence="1" type="ORF">F5891DRAFT_976694</name>
</gene>